<dbReference type="FunCoup" id="A0A1U7ZXZ9">
    <property type="interactions" value="730"/>
</dbReference>
<dbReference type="Proteomes" id="UP000189703">
    <property type="component" value="Unplaced"/>
</dbReference>
<name>A0A1U7ZXZ9_NELNU</name>
<dbReference type="eggNOG" id="ENOG502QREQ">
    <property type="taxonomic scope" value="Eukaryota"/>
</dbReference>
<reference evidence="2" key="1">
    <citation type="submission" date="2025-08" db="UniProtKB">
        <authorList>
            <consortium name="RefSeq"/>
        </authorList>
    </citation>
    <scope>IDENTIFICATION</scope>
</reference>
<evidence type="ECO:0000313" key="2">
    <source>
        <dbReference type="RefSeq" id="XP_010253498.1"/>
    </source>
</evidence>
<dbReference type="RefSeq" id="XP_010253498.1">
    <property type="nucleotide sequence ID" value="XM_010255196.2"/>
</dbReference>
<gene>
    <name evidence="2" type="primary">LOC104594743</name>
</gene>
<dbReference type="OMA" id="VLCHIGL"/>
<sequence length="361" mass="40837">MSSCRFLVVNGVVSRTSDVPPVSHFLENHPGAYTTTRTHTNASYLLFWERHLRRLAESARILYESRPELLFASLVTRVPSSLSLSLWEPTIRSLVNNSLTEVLPIALEERNYGEELAVTALVGGNYTKLNEEDGRDEEERIFSLLDVYVHVSIYVPPAFGVRTNAAQLAVVGRGRDVAKAKFSDWVRLRKCLDKLRSPWATEVLLSNDGDRILEGCVTNFFVVCRSESKDGTRKDLLDHKSFCSFEVQTAPVNDGLLPGIIRQLVLEICSSKGIPFREVAPSWSERELWEEAFVTNSLRLVQHVEAIRVPSSWELLESKTWEELSWEEKRFKEGPGIITAEIQGEIVERAGFEGRPVSNFV</sequence>
<dbReference type="PANTHER" id="PTHR47703:SF2">
    <property type="entry name" value="D-AMINOACID AMINOTRANSFERASE-LIKE PLP-DEPENDENT ENZYMES SUPERFAMILY PROTEIN"/>
    <property type="match status" value="1"/>
</dbReference>
<dbReference type="Gene3D" id="3.20.10.10">
    <property type="entry name" value="D-amino Acid Aminotransferase, subunit A, domain 2"/>
    <property type="match status" value="1"/>
</dbReference>
<dbReference type="KEGG" id="nnu:104594743"/>
<accession>A0A1U7ZXZ9</accession>
<evidence type="ECO:0000313" key="1">
    <source>
        <dbReference type="Proteomes" id="UP000189703"/>
    </source>
</evidence>
<dbReference type="AlphaFoldDB" id="A0A1U7ZXZ9"/>
<keyword evidence="1" id="KW-1185">Reference proteome</keyword>
<proteinExistence type="predicted"/>
<dbReference type="InterPro" id="IPR001544">
    <property type="entry name" value="Aminotrans_IV"/>
</dbReference>
<dbReference type="InterPro" id="IPR043132">
    <property type="entry name" value="BCAT-like_C"/>
</dbReference>
<dbReference type="InParanoid" id="A0A1U7ZXZ9"/>
<dbReference type="OrthoDB" id="59470at2759"/>
<dbReference type="InterPro" id="IPR036038">
    <property type="entry name" value="Aminotransferase-like"/>
</dbReference>
<dbReference type="PANTHER" id="PTHR47703">
    <property type="entry name" value="D-AMINOACID AMINOTRANSFERASE-LIKE PLP-DEPENDENT ENZYMES SUPERFAMILY PROTEIN"/>
    <property type="match status" value="1"/>
</dbReference>
<dbReference type="GeneID" id="104594743"/>
<protein>
    <submittedName>
        <fullName evidence="2">Uncharacterized protein LOC104594743 isoform X1</fullName>
    </submittedName>
</protein>
<dbReference type="SUPFAM" id="SSF56752">
    <property type="entry name" value="D-aminoacid aminotransferase-like PLP-dependent enzymes"/>
    <property type="match status" value="1"/>
</dbReference>
<dbReference type="GO" id="GO:0003824">
    <property type="term" value="F:catalytic activity"/>
    <property type="evidence" value="ECO:0007669"/>
    <property type="project" value="InterPro"/>
</dbReference>
<dbReference type="Pfam" id="PF01063">
    <property type="entry name" value="Aminotran_4"/>
    <property type="match status" value="1"/>
</dbReference>
<organism evidence="1 2">
    <name type="scientific">Nelumbo nucifera</name>
    <name type="common">Sacred lotus</name>
    <dbReference type="NCBI Taxonomy" id="4432"/>
    <lineage>
        <taxon>Eukaryota</taxon>
        <taxon>Viridiplantae</taxon>
        <taxon>Streptophyta</taxon>
        <taxon>Embryophyta</taxon>
        <taxon>Tracheophyta</taxon>
        <taxon>Spermatophyta</taxon>
        <taxon>Magnoliopsida</taxon>
        <taxon>Proteales</taxon>
        <taxon>Nelumbonaceae</taxon>
        <taxon>Nelumbo</taxon>
    </lineage>
</organism>